<accession>A0AA39Y614</accession>
<evidence type="ECO:0000313" key="1">
    <source>
        <dbReference type="EMBL" id="KAK0646696.1"/>
    </source>
</evidence>
<proteinExistence type="predicted"/>
<evidence type="ECO:0000313" key="2">
    <source>
        <dbReference type="Proteomes" id="UP001174936"/>
    </source>
</evidence>
<organism evidence="1 2">
    <name type="scientific">Cercophora newfieldiana</name>
    <dbReference type="NCBI Taxonomy" id="92897"/>
    <lineage>
        <taxon>Eukaryota</taxon>
        <taxon>Fungi</taxon>
        <taxon>Dikarya</taxon>
        <taxon>Ascomycota</taxon>
        <taxon>Pezizomycotina</taxon>
        <taxon>Sordariomycetes</taxon>
        <taxon>Sordariomycetidae</taxon>
        <taxon>Sordariales</taxon>
        <taxon>Lasiosphaeriaceae</taxon>
        <taxon>Cercophora</taxon>
    </lineage>
</organism>
<dbReference type="EMBL" id="JAULSV010000004">
    <property type="protein sequence ID" value="KAK0646696.1"/>
    <property type="molecule type" value="Genomic_DNA"/>
</dbReference>
<gene>
    <name evidence="1" type="ORF">B0T16DRAFT_446643</name>
</gene>
<reference evidence="1" key="1">
    <citation type="submission" date="2023-06" db="EMBL/GenBank/DDBJ databases">
        <title>Genome-scale phylogeny and comparative genomics of the fungal order Sordariales.</title>
        <authorList>
            <consortium name="Lawrence Berkeley National Laboratory"/>
            <person name="Hensen N."/>
            <person name="Bonometti L."/>
            <person name="Westerberg I."/>
            <person name="Brannstrom I.O."/>
            <person name="Guillou S."/>
            <person name="Cros-Aarteil S."/>
            <person name="Calhoun S."/>
            <person name="Haridas S."/>
            <person name="Kuo A."/>
            <person name="Mondo S."/>
            <person name="Pangilinan J."/>
            <person name="Riley R."/>
            <person name="Labutti K."/>
            <person name="Andreopoulos B."/>
            <person name="Lipzen A."/>
            <person name="Chen C."/>
            <person name="Yanf M."/>
            <person name="Daum C."/>
            <person name="Ng V."/>
            <person name="Clum A."/>
            <person name="Steindorff A."/>
            <person name="Ohm R."/>
            <person name="Martin F."/>
            <person name="Silar P."/>
            <person name="Natvig D."/>
            <person name="Lalanne C."/>
            <person name="Gautier V."/>
            <person name="Ament-Velasquez S.L."/>
            <person name="Kruys A."/>
            <person name="Hutchinson M.I."/>
            <person name="Powell A.J."/>
            <person name="Barry K."/>
            <person name="Miller A.N."/>
            <person name="Grigoriev I.V."/>
            <person name="Debuchy R."/>
            <person name="Gladieux P."/>
            <person name="Thoren M.H."/>
            <person name="Johannesson H."/>
        </authorList>
    </citation>
    <scope>NUCLEOTIDE SEQUENCE</scope>
    <source>
        <strain evidence="1">SMH2532-1</strain>
    </source>
</reference>
<sequence>MCGCVMLPWWRTALENKTVCSTGGSDALPNSIGRNRLRCGSEALLGTLFGKRDALHLPSRRESDIVALSEMYGGCAAECHTSLGVTVETSSIDDASPAKAKLRWPTVASGIPKKKSDTRYTIPPVHRSLLAASWRACNGPQDGGGSRRLRGFGWGAGASILCR</sequence>
<name>A0AA39Y614_9PEZI</name>
<comment type="caution">
    <text evidence="1">The sequence shown here is derived from an EMBL/GenBank/DDBJ whole genome shotgun (WGS) entry which is preliminary data.</text>
</comment>
<dbReference type="Proteomes" id="UP001174936">
    <property type="component" value="Unassembled WGS sequence"/>
</dbReference>
<dbReference type="AlphaFoldDB" id="A0AA39Y614"/>
<keyword evidence="2" id="KW-1185">Reference proteome</keyword>
<protein>
    <submittedName>
        <fullName evidence="1">Uncharacterized protein</fullName>
    </submittedName>
</protein>